<dbReference type="InterPro" id="IPR011059">
    <property type="entry name" value="Metal-dep_hydrolase_composite"/>
</dbReference>
<dbReference type="NCBIfam" id="NF004636">
    <property type="entry name" value="PRK05985.1"/>
    <property type="match status" value="1"/>
</dbReference>
<dbReference type="PANTHER" id="PTHR32027">
    <property type="entry name" value="CYTOSINE DEAMINASE"/>
    <property type="match status" value="1"/>
</dbReference>
<sequence>MATPAPARPHVLFTAVRMLDGRTCDLLVSDGRIAAYNPAELPDGCVTVDAAGALALPSPVDAHIHPDKSTWGGPWLSREPAGTLRDLIEGDVRARTAFTTPVEERAGALMDRAITRGTRAMRAHVDVAPVHGLSGVHGVRAAADARRNLLDVQIVAFPQLGLLSEPGTAELMEQALSEGADVVGGLDPIGIDDDMDGQLDFVFGLAARKGVPVDIHLHDGGPAGLRQVTEIARRTVAAGMQGRVTLGHAFAVAELGGDERDAVAARLAGAGVSLVTCALGGDPVLDPARLTTHGVRVAVGSDGVRDAWTPFGDGDMLARAHLLAYRTDARTDAELAACYEAVAHGGASLLGLPASRLETGDPADFVLVAAGSLPEAVVDRPIPSMVVRAGRVIARGGRLIQLDSGLRPGDSLLPREGLEGGRRPR</sequence>
<dbReference type="SUPFAM" id="SSF51556">
    <property type="entry name" value="Metallo-dependent hydrolases"/>
    <property type="match status" value="1"/>
</dbReference>
<accession>A0ABV1VTT6</accession>
<evidence type="ECO:0000313" key="2">
    <source>
        <dbReference type="EMBL" id="MER6909888.1"/>
    </source>
</evidence>
<dbReference type="Pfam" id="PF07969">
    <property type="entry name" value="Amidohydro_3"/>
    <property type="match status" value="1"/>
</dbReference>
<name>A0ABV1VTT6_9ACTN</name>
<dbReference type="Gene3D" id="2.30.40.10">
    <property type="entry name" value="Urease, subunit C, domain 1"/>
    <property type="match status" value="1"/>
</dbReference>
<gene>
    <name evidence="2" type="ORF">ABT322_40605</name>
</gene>
<dbReference type="InterPro" id="IPR052349">
    <property type="entry name" value="Metallo-hydrolase_Enzymes"/>
</dbReference>
<dbReference type="SUPFAM" id="SSF51338">
    <property type="entry name" value="Composite domain of metallo-dependent hydrolases"/>
    <property type="match status" value="1"/>
</dbReference>
<dbReference type="PANTHER" id="PTHR32027:SF9">
    <property type="entry name" value="BLL3847 PROTEIN"/>
    <property type="match status" value="1"/>
</dbReference>
<evidence type="ECO:0000313" key="3">
    <source>
        <dbReference type="Proteomes" id="UP001490330"/>
    </source>
</evidence>
<dbReference type="RefSeq" id="WP_350724656.1">
    <property type="nucleotide sequence ID" value="NZ_JBEPCO010000058.1"/>
</dbReference>
<dbReference type="InterPro" id="IPR032466">
    <property type="entry name" value="Metal_Hydrolase"/>
</dbReference>
<dbReference type="Proteomes" id="UP001490330">
    <property type="component" value="Unassembled WGS sequence"/>
</dbReference>
<comment type="caution">
    <text evidence="2">The sequence shown here is derived from an EMBL/GenBank/DDBJ whole genome shotgun (WGS) entry which is preliminary data.</text>
</comment>
<evidence type="ECO:0000259" key="1">
    <source>
        <dbReference type="Pfam" id="PF07969"/>
    </source>
</evidence>
<keyword evidence="3" id="KW-1185">Reference proteome</keyword>
<dbReference type="InterPro" id="IPR013108">
    <property type="entry name" value="Amidohydro_3"/>
</dbReference>
<feature type="domain" description="Amidohydrolase 3" evidence="1">
    <location>
        <begin position="80"/>
        <end position="393"/>
    </location>
</feature>
<organism evidence="2 3">
    <name type="scientific">Streptomyces flaveolus</name>
    <dbReference type="NCBI Taxonomy" id="67297"/>
    <lineage>
        <taxon>Bacteria</taxon>
        <taxon>Bacillati</taxon>
        <taxon>Actinomycetota</taxon>
        <taxon>Actinomycetes</taxon>
        <taxon>Kitasatosporales</taxon>
        <taxon>Streptomycetaceae</taxon>
        <taxon>Streptomyces</taxon>
    </lineage>
</organism>
<dbReference type="CDD" id="cd01293">
    <property type="entry name" value="Bact_CD"/>
    <property type="match status" value="1"/>
</dbReference>
<reference evidence="2 3" key="1">
    <citation type="submission" date="2024-06" db="EMBL/GenBank/DDBJ databases">
        <title>The Natural Products Discovery Center: Release of the First 8490 Sequenced Strains for Exploring Actinobacteria Biosynthetic Diversity.</title>
        <authorList>
            <person name="Kalkreuter E."/>
            <person name="Kautsar S.A."/>
            <person name="Yang D."/>
            <person name="Bader C.D."/>
            <person name="Teijaro C.N."/>
            <person name="Fluegel L."/>
            <person name="Davis C.M."/>
            <person name="Simpson J.R."/>
            <person name="Lauterbach L."/>
            <person name="Steele A.D."/>
            <person name="Gui C."/>
            <person name="Meng S."/>
            <person name="Li G."/>
            <person name="Viehrig K."/>
            <person name="Ye F."/>
            <person name="Su P."/>
            <person name="Kiefer A.F."/>
            <person name="Nichols A."/>
            <person name="Cepeda A.J."/>
            <person name="Yan W."/>
            <person name="Fan B."/>
            <person name="Jiang Y."/>
            <person name="Adhikari A."/>
            <person name="Zheng C.-J."/>
            <person name="Schuster L."/>
            <person name="Cowan T.M."/>
            <person name="Smanski M.J."/>
            <person name="Chevrette M.G."/>
            <person name="De Carvalho L.P.S."/>
            <person name="Shen B."/>
        </authorList>
    </citation>
    <scope>NUCLEOTIDE SEQUENCE [LARGE SCALE GENOMIC DNA]</scope>
    <source>
        <strain evidence="2 3">NPDC000632</strain>
    </source>
</reference>
<dbReference type="Gene3D" id="3.20.20.140">
    <property type="entry name" value="Metal-dependent hydrolases"/>
    <property type="match status" value="1"/>
</dbReference>
<proteinExistence type="predicted"/>
<dbReference type="EMBL" id="JBEPCV010000085">
    <property type="protein sequence ID" value="MER6909888.1"/>
    <property type="molecule type" value="Genomic_DNA"/>
</dbReference>
<protein>
    <submittedName>
        <fullName evidence="2">Amidohydrolase family protein</fullName>
    </submittedName>
</protein>